<evidence type="ECO:0000313" key="3">
    <source>
        <dbReference type="EMBL" id="EHN11601.1"/>
    </source>
</evidence>
<dbReference type="Proteomes" id="UP000005143">
    <property type="component" value="Unassembled WGS sequence"/>
</dbReference>
<feature type="chain" id="PRO_5003531552" evidence="2">
    <location>
        <begin position="25"/>
        <end position="572"/>
    </location>
</feature>
<evidence type="ECO:0000256" key="2">
    <source>
        <dbReference type="SAM" id="SignalP"/>
    </source>
</evidence>
<proteinExistence type="predicted"/>
<organism evidence="3 4">
    <name type="scientific">Patulibacter medicamentivorans</name>
    <dbReference type="NCBI Taxonomy" id="1097667"/>
    <lineage>
        <taxon>Bacteria</taxon>
        <taxon>Bacillati</taxon>
        <taxon>Actinomycetota</taxon>
        <taxon>Thermoleophilia</taxon>
        <taxon>Solirubrobacterales</taxon>
        <taxon>Patulibacteraceae</taxon>
        <taxon>Patulibacter</taxon>
    </lineage>
</organism>
<feature type="signal peptide" evidence="2">
    <location>
        <begin position="1"/>
        <end position="24"/>
    </location>
</feature>
<dbReference type="RefSeq" id="WP_007572792.1">
    <property type="nucleotide sequence ID" value="NZ_AGUD01000088.1"/>
</dbReference>
<keyword evidence="4" id="KW-1185">Reference proteome</keyword>
<reference evidence="3 4" key="1">
    <citation type="journal article" date="2013" name="Biodegradation">
        <title>Quantitative proteomic analysis of ibuprofen-degrading Patulibacter sp. strain I11.</title>
        <authorList>
            <person name="Almeida B."/>
            <person name="Kjeldal H."/>
            <person name="Lolas I."/>
            <person name="Knudsen A.D."/>
            <person name="Carvalho G."/>
            <person name="Nielsen K.L."/>
            <person name="Barreto Crespo M.T."/>
            <person name="Stensballe A."/>
            <person name="Nielsen J.L."/>
        </authorList>
    </citation>
    <scope>NUCLEOTIDE SEQUENCE [LARGE SCALE GENOMIC DNA]</scope>
    <source>
        <strain evidence="3 4">I11</strain>
    </source>
</reference>
<comment type="caution">
    <text evidence="3">The sequence shown here is derived from an EMBL/GenBank/DDBJ whole genome shotgun (WGS) entry which is preliminary data.</text>
</comment>
<name>H0E3Z5_9ACTN</name>
<dbReference type="OrthoDB" id="5241206at2"/>
<evidence type="ECO:0000313" key="4">
    <source>
        <dbReference type="Proteomes" id="UP000005143"/>
    </source>
</evidence>
<dbReference type="EMBL" id="AGUD01000088">
    <property type="protein sequence ID" value="EHN11601.1"/>
    <property type="molecule type" value="Genomic_DNA"/>
</dbReference>
<dbReference type="AlphaFoldDB" id="H0E3Z5"/>
<sequence>MTRLASLLAVLVAALLGGAGTAAAATWQPYPLPAPPGGQFPTPAGYVSDLSFWAPNRGLMAVSGNAAVPAGIYVFDGERWRQLSTVCGGGIDARIAWAGPTEFWVISTPSGRANSGQGLCRFKDGEVVGSYALPNVPGFDDVVWAAACRAADDCWFGGRGGISGDGSQAGALHLHWDGRDVRVVYGPQGRGVSDLHAFRGRILESTHVGVGPDDTLATPPLLEPEATPALLHGIDGTAFRNDPFVPAPLSGVRDDAADLRAIDSDGTTAWAVGGRTLNGPAATAGPPERPPLVARLGGDGSWRELTLTGPAASITTAAFGDVAVLPGGGGVWTTVTELPTAGLSTNGEGAQPRVALLRPDGSSEVHDLAGPADPLRGAATRIACPTAGDCWLATARGYLYRWTDGASYPVDGEPAFQGLIATRPNEAAAQVIPDAPPDDDALRNQAPPLDITPLKPEQRCGRPPAIVTGVRKPLVRGLQRRVRDPRARLVVRFRVTRRARVQLLGKRGRRTVAKSSWKTFAKGRRSLQIQVRRSRWPKQLAMRTKELGTPPCAPLGGGDDATLLTRSAPSTR</sequence>
<keyword evidence="2" id="KW-0732">Signal</keyword>
<protein>
    <submittedName>
        <fullName evidence="3">Uncharacterized protein</fullName>
    </submittedName>
</protein>
<accession>H0E3Z5</accession>
<evidence type="ECO:0000256" key="1">
    <source>
        <dbReference type="SAM" id="MobiDB-lite"/>
    </source>
</evidence>
<gene>
    <name evidence="3" type="ORF">PAI11_15210</name>
</gene>
<feature type="region of interest" description="Disordered" evidence="1">
    <location>
        <begin position="547"/>
        <end position="572"/>
    </location>
</feature>